<gene>
    <name evidence="1" type="ORF">E2C01_070881</name>
</gene>
<proteinExistence type="predicted"/>
<evidence type="ECO:0000313" key="2">
    <source>
        <dbReference type="Proteomes" id="UP000324222"/>
    </source>
</evidence>
<accession>A0A5B7I6I7</accession>
<keyword evidence="2" id="KW-1185">Reference proteome</keyword>
<organism evidence="1 2">
    <name type="scientific">Portunus trituberculatus</name>
    <name type="common">Swimming crab</name>
    <name type="synonym">Neptunus trituberculatus</name>
    <dbReference type="NCBI Taxonomy" id="210409"/>
    <lineage>
        <taxon>Eukaryota</taxon>
        <taxon>Metazoa</taxon>
        <taxon>Ecdysozoa</taxon>
        <taxon>Arthropoda</taxon>
        <taxon>Crustacea</taxon>
        <taxon>Multicrustacea</taxon>
        <taxon>Malacostraca</taxon>
        <taxon>Eumalacostraca</taxon>
        <taxon>Eucarida</taxon>
        <taxon>Decapoda</taxon>
        <taxon>Pleocyemata</taxon>
        <taxon>Brachyura</taxon>
        <taxon>Eubrachyura</taxon>
        <taxon>Portunoidea</taxon>
        <taxon>Portunidae</taxon>
        <taxon>Portuninae</taxon>
        <taxon>Portunus</taxon>
    </lineage>
</organism>
<dbReference type="Proteomes" id="UP000324222">
    <property type="component" value="Unassembled WGS sequence"/>
</dbReference>
<dbReference type="EMBL" id="VSRR010043445">
    <property type="protein sequence ID" value="MPC76468.1"/>
    <property type="molecule type" value="Genomic_DNA"/>
</dbReference>
<evidence type="ECO:0000313" key="1">
    <source>
        <dbReference type="EMBL" id="MPC76468.1"/>
    </source>
</evidence>
<sequence>MCCLWETEAQLAHMSVSTVSPGRAGTQRRYSLAGWPIGRSLLHLKRKIRLHDWFSKVKGEYMMGDAAGSIPVPGGVSQLLFVARGVARLR</sequence>
<name>A0A5B7I6I7_PORTR</name>
<comment type="caution">
    <text evidence="1">The sequence shown here is derived from an EMBL/GenBank/DDBJ whole genome shotgun (WGS) entry which is preliminary data.</text>
</comment>
<reference evidence="1 2" key="1">
    <citation type="submission" date="2019-05" db="EMBL/GenBank/DDBJ databases">
        <title>Another draft genome of Portunus trituberculatus and its Hox gene families provides insights of decapod evolution.</title>
        <authorList>
            <person name="Jeong J.-H."/>
            <person name="Song I."/>
            <person name="Kim S."/>
            <person name="Choi T."/>
            <person name="Kim D."/>
            <person name="Ryu S."/>
            <person name="Kim W."/>
        </authorList>
    </citation>
    <scope>NUCLEOTIDE SEQUENCE [LARGE SCALE GENOMIC DNA]</scope>
    <source>
        <tissue evidence="1">Muscle</tissue>
    </source>
</reference>
<protein>
    <submittedName>
        <fullName evidence="1">Uncharacterized protein</fullName>
    </submittedName>
</protein>
<dbReference type="AlphaFoldDB" id="A0A5B7I6I7"/>